<keyword evidence="7" id="KW-0808">Transferase</keyword>
<evidence type="ECO:0000256" key="9">
    <source>
        <dbReference type="ARBA" id="ARBA00022723"/>
    </source>
</evidence>
<feature type="compositionally biased region" description="Polar residues" evidence="19">
    <location>
        <begin position="611"/>
        <end position="624"/>
    </location>
</feature>
<dbReference type="InterPro" id="IPR000472">
    <property type="entry name" value="Activin_recp"/>
</dbReference>
<feature type="binding site" evidence="18">
    <location>
        <position position="319"/>
    </location>
    <ligand>
        <name>ATP</name>
        <dbReference type="ChEBI" id="CHEBI:30616"/>
    </ligand>
</feature>
<sequence>MGTGASMSVSLPMASVLLLATVFIIITDGVRGVPVAGPAPELNPSQTAYARIDRSQPSSSATSSPPYPLMSSLPLCHRHSTHNAVILKEEGDLVLPGGERVLCADPADYCFSYWTYENRTDSEGGRTLKWLAQGCFNSPDSCQQSNCAATRQSPDNTFFCCCWGDLCNANVSVPTAMTHAVVSPLRERTKEDFDRGDRIYDINRGIYRFPYWIVAVFVACFVTMVASLFAFTHWKKIQRKSSLQHELGIGGGGERKFFGGDAGGNLKHPAGGGAVGQGCWTPRKASVDVNSVALTELIGKGRFGRVYRAVSGSEDIVVKVFTEQERESYDNELFIYSHPFMDHPNLLTCLGWGSIGPGEYGLVLPYCSGGRLSSYLSQHTLTWPQLCRVAYTATRGLAHLHAPINRHGLEKPSMSHRDFNSRNLVLRADMSCVVIDLGLAVCVKGSNHSRPGRPSATGTPPALNEAGSVRYMAPELLEGAVNLSECEIALRQIDVYALGLVLWECITRCSDLLQEEQPYALPYAHILGPNIRLDQMIETVVRQKQRPAFPAFLTNDTNDHSNNSNNHSDINDITTISGNNPSDSAVISNDNHNTLSIDGSSSNGTVSTNNPGINSSKSTSGSINTRVGTVSSAAVRMLKDTIEECWDADAEARLSALCVAERLANLQHIGRQGDLQHKGNRDNSSGSSTSGAGGGSDEDKDSESGDQSYKGHHLEKHLLQQQGGRDDMFITQNYYTGQPLQNSYDDSDLPAYCENSHHGNLSSEMMRTISSYESSGSGSRRCKQFLLSGDKRARVAGEESSTRTLQTLLSPSASGQPNLMTHTGGYGYGYDAPLCTSAVLQNGSAAPVSVLHPSSPSSAEETRPMIAASTRSHHGGPSSSHGRNPVSNLWSKFMSKIRRGGDSHSNQNQQQQLLSQNPMMDDHHQRNGQVGVEACQNNYADSSTNPNNIHDAHDFNLLRAFMSSERESGEVTNSTENKLEFVRHASENGASEPADRLANTSAGEPHGNASANHNNNASVHNSGNNVVSSYGNTNPNNASSVGSYGNTTVDRHKNTHVDSTYLDTAVDDTIVDSSQRCQTVPVRRHASGKLRPNSRPASLEIRSSPTESITPLNNYLSTSCNFRIPDEIVLRKSKNRVKTPRHPPLPRLSLEFISVGLH</sequence>
<evidence type="ECO:0000256" key="5">
    <source>
        <dbReference type="ARBA" id="ARBA00012401"/>
    </source>
</evidence>
<dbReference type="EMBL" id="IACT01008350">
    <property type="protein sequence ID" value="LAC27462.1"/>
    <property type="molecule type" value="mRNA"/>
</dbReference>
<evidence type="ECO:0000256" key="16">
    <source>
        <dbReference type="ARBA" id="ARBA00023136"/>
    </source>
</evidence>
<evidence type="ECO:0000256" key="13">
    <source>
        <dbReference type="ARBA" id="ARBA00022840"/>
    </source>
</evidence>
<evidence type="ECO:0000256" key="6">
    <source>
        <dbReference type="ARBA" id="ARBA00022527"/>
    </source>
</evidence>
<feature type="region of interest" description="Disordered" evidence="19">
    <location>
        <begin position="986"/>
        <end position="1051"/>
    </location>
</feature>
<keyword evidence="10 21" id="KW-0732">Signal</keyword>
<accession>A0A6A7GBD5</accession>
<dbReference type="PROSITE" id="PS50011">
    <property type="entry name" value="PROTEIN_KINASE_DOM"/>
    <property type="match status" value="1"/>
</dbReference>
<dbReference type="PROSITE" id="PS00107">
    <property type="entry name" value="PROTEIN_KINASE_ATP"/>
    <property type="match status" value="1"/>
</dbReference>
<feature type="chain" id="PRO_5025607818" description="receptor protein serine/threonine kinase" evidence="21">
    <location>
        <begin position="33"/>
        <end position="1158"/>
    </location>
</feature>
<evidence type="ECO:0000256" key="21">
    <source>
        <dbReference type="SAM" id="SignalP"/>
    </source>
</evidence>
<dbReference type="Gene3D" id="3.30.200.20">
    <property type="entry name" value="Phosphorylase Kinase, domain 1"/>
    <property type="match status" value="1"/>
</dbReference>
<dbReference type="InterPro" id="IPR000719">
    <property type="entry name" value="Prot_kinase_dom"/>
</dbReference>
<evidence type="ECO:0000256" key="3">
    <source>
        <dbReference type="ARBA" id="ARBA00004479"/>
    </source>
</evidence>
<feature type="signal peptide" evidence="21">
    <location>
        <begin position="1"/>
        <end position="32"/>
    </location>
</feature>
<evidence type="ECO:0000256" key="17">
    <source>
        <dbReference type="ARBA" id="ARBA00023170"/>
    </source>
</evidence>
<evidence type="ECO:0000313" key="23">
    <source>
        <dbReference type="EMBL" id="LAC27462.1"/>
    </source>
</evidence>
<feature type="compositionally biased region" description="Polar residues" evidence="19">
    <location>
        <begin position="575"/>
        <end position="598"/>
    </location>
</feature>
<evidence type="ECO:0000256" key="18">
    <source>
        <dbReference type="PROSITE-ProRule" id="PRU10141"/>
    </source>
</evidence>
<name>A0A6A7GBD5_9CRUS</name>
<keyword evidence="11 18" id="KW-0547">Nucleotide-binding</keyword>
<dbReference type="Gene3D" id="1.10.510.10">
    <property type="entry name" value="Transferase(Phosphotransferase) domain 1"/>
    <property type="match status" value="1"/>
</dbReference>
<proteinExistence type="evidence at transcript level"/>
<keyword evidence="8 20" id="KW-0812">Transmembrane</keyword>
<comment type="similarity">
    <text evidence="4">Belongs to the protein kinase superfamily. TKL Ser/Thr protein kinase family. TGFB receptor subfamily.</text>
</comment>
<dbReference type="SUPFAM" id="SSF57302">
    <property type="entry name" value="Snake toxin-like"/>
    <property type="match status" value="1"/>
</dbReference>
<organism evidence="23">
    <name type="scientific">Hirondellea gigas</name>
    <dbReference type="NCBI Taxonomy" id="1518452"/>
    <lineage>
        <taxon>Eukaryota</taxon>
        <taxon>Metazoa</taxon>
        <taxon>Ecdysozoa</taxon>
        <taxon>Arthropoda</taxon>
        <taxon>Crustacea</taxon>
        <taxon>Multicrustacea</taxon>
        <taxon>Malacostraca</taxon>
        <taxon>Eumalacostraca</taxon>
        <taxon>Peracarida</taxon>
        <taxon>Amphipoda</taxon>
        <taxon>Amphilochidea</taxon>
        <taxon>Lysianassida</taxon>
        <taxon>Lysianassidira</taxon>
        <taxon>Lysianassoidea</taxon>
        <taxon>Lysianassidae</taxon>
        <taxon>Hirondellea</taxon>
    </lineage>
</organism>
<evidence type="ECO:0000256" key="4">
    <source>
        <dbReference type="ARBA" id="ARBA00009605"/>
    </source>
</evidence>
<dbReference type="Pfam" id="PF07714">
    <property type="entry name" value="PK_Tyr_Ser-Thr"/>
    <property type="match status" value="1"/>
</dbReference>
<dbReference type="Gene3D" id="2.10.60.10">
    <property type="entry name" value="CD59"/>
    <property type="match status" value="1"/>
</dbReference>
<evidence type="ECO:0000256" key="8">
    <source>
        <dbReference type="ARBA" id="ARBA00022692"/>
    </source>
</evidence>
<keyword evidence="14" id="KW-0460">Magnesium</keyword>
<evidence type="ECO:0000259" key="22">
    <source>
        <dbReference type="PROSITE" id="PS50011"/>
    </source>
</evidence>
<comment type="cofactor">
    <cofactor evidence="2">
        <name>Mg(2+)</name>
        <dbReference type="ChEBI" id="CHEBI:18420"/>
    </cofactor>
</comment>
<evidence type="ECO:0000256" key="10">
    <source>
        <dbReference type="ARBA" id="ARBA00022729"/>
    </source>
</evidence>
<dbReference type="Pfam" id="PF01064">
    <property type="entry name" value="Activin_recp"/>
    <property type="match status" value="1"/>
</dbReference>
<dbReference type="PANTHER" id="PTHR23255:SF100">
    <property type="entry name" value="RECEPTOR PROTEIN SERINE_THREONINE KINASE"/>
    <property type="match status" value="1"/>
</dbReference>
<feature type="region of interest" description="Disordered" evidence="19">
    <location>
        <begin position="553"/>
        <end position="624"/>
    </location>
</feature>
<dbReference type="SUPFAM" id="SSF56112">
    <property type="entry name" value="Protein kinase-like (PK-like)"/>
    <property type="match status" value="1"/>
</dbReference>
<dbReference type="InterPro" id="IPR017441">
    <property type="entry name" value="Protein_kinase_ATP_BS"/>
</dbReference>
<keyword evidence="16 20" id="KW-0472">Membrane</keyword>
<feature type="compositionally biased region" description="Low complexity" evidence="19">
    <location>
        <begin position="599"/>
        <end position="610"/>
    </location>
</feature>
<dbReference type="InterPro" id="IPR011009">
    <property type="entry name" value="Kinase-like_dom_sf"/>
</dbReference>
<feature type="domain" description="Protein kinase" evidence="22">
    <location>
        <begin position="292"/>
        <end position="666"/>
    </location>
</feature>
<dbReference type="GO" id="GO:0030509">
    <property type="term" value="P:BMP signaling pathway"/>
    <property type="evidence" value="ECO:0007669"/>
    <property type="project" value="TreeGrafter"/>
</dbReference>
<evidence type="ECO:0000256" key="2">
    <source>
        <dbReference type="ARBA" id="ARBA00001946"/>
    </source>
</evidence>
<feature type="compositionally biased region" description="Polar residues" evidence="19">
    <location>
        <begin position="1033"/>
        <end position="1048"/>
    </location>
</feature>
<dbReference type="AlphaFoldDB" id="A0A6A7GBD5"/>
<evidence type="ECO:0000256" key="20">
    <source>
        <dbReference type="SAM" id="Phobius"/>
    </source>
</evidence>
<dbReference type="GO" id="GO:0005886">
    <property type="term" value="C:plasma membrane"/>
    <property type="evidence" value="ECO:0007669"/>
    <property type="project" value="TreeGrafter"/>
</dbReference>
<evidence type="ECO:0000256" key="14">
    <source>
        <dbReference type="ARBA" id="ARBA00022842"/>
    </source>
</evidence>
<evidence type="ECO:0000256" key="7">
    <source>
        <dbReference type="ARBA" id="ARBA00022679"/>
    </source>
</evidence>
<evidence type="ECO:0000256" key="1">
    <source>
        <dbReference type="ARBA" id="ARBA00001936"/>
    </source>
</evidence>
<feature type="compositionally biased region" description="Low complexity" evidence="19">
    <location>
        <begin position="1006"/>
        <end position="1032"/>
    </location>
</feature>
<keyword evidence="6" id="KW-0723">Serine/threonine-protein kinase</keyword>
<protein>
    <recommendedName>
        <fullName evidence="5">receptor protein serine/threonine kinase</fullName>
        <ecNumber evidence="5">2.7.11.30</ecNumber>
    </recommendedName>
</protein>
<keyword evidence="12" id="KW-0418">Kinase</keyword>
<dbReference type="InterPro" id="IPR000333">
    <property type="entry name" value="TGFB_receptor"/>
</dbReference>
<dbReference type="GO" id="GO:0043235">
    <property type="term" value="C:receptor complex"/>
    <property type="evidence" value="ECO:0007669"/>
    <property type="project" value="TreeGrafter"/>
</dbReference>
<evidence type="ECO:0000256" key="15">
    <source>
        <dbReference type="ARBA" id="ARBA00022989"/>
    </source>
</evidence>
<keyword evidence="17" id="KW-0675">Receptor</keyword>
<feature type="compositionally biased region" description="Low complexity" evidence="19">
    <location>
        <begin position="554"/>
        <end position="574"/>
    </location>
</feature>
<feature type="compositionally biased region" description="Polar residues" evidence="19">
    <location>
        <begin position="802"/>
        <end position="818"/>
    </location>
</feature>
<keyword evidence="15 20" id="KW-1133">Transmembrane helix</keyword>
<feature type="region of interest" description="Disordered" evidence="19">
    <location>
        <begin position="868"/>
        <end position="887"/>
    </location>
</feature>
<dbReference type="GO" id="GO:0005524">
    <property type="term" value="F:ATP binding"/>
    <property type="evidence" value="ECO:0007669"/>
    <property type="project" value="UniProtKB-UniRule"/>
</dbReference>
<keyword evidence="13 18" id="KW-0067">ATP-binding</keyword>
<dbReference type="InterPro" id="IPR001245">
    <property type="entry name" value="Ser-Thr/Tyr_kinase_cat_dom"/>
</dbReference>
<feature type="region of interest" description="Disordered" evidence="19">
    <location>
        <begin position="671"/>
        <end position="710"/>
    </location>
</feature>
<dbReference type="InterPro" id="IPR045860">
    <property type="entry name" value="Snake_toxin-like_sf"/>
</dbReference>
<evidence type="ECO:0000256" key="12">
    <source>
        <dbReference type="ARBA" id="ARBA00022777"/>
    </source>
</evidence>
<feature type="region of interest" description="Disordered" evidence="19">
    <location>
        <begin position="794"/>
        <end position="818"/>
    </location>
</feature>
<feature type="transmembrane region" description="Helical" evidence="20">
    <location>
        <begin position="209"/>
        <end position="231"/>
    </location>
</feature>
<dbReference type="GO" id="GO:0005024">
    <property type="term" value="F:transforming growth factor beta receptor activity"/>
    <property type="evidence" value="ECO:0007669"/>
    <property type="project" value="TreeGrafter"/>
</dbReference>
<dbReference type="EC" id="2.7.11.30" evidence="5"/>
<comment type="cofactor">
    <cofactor evidence="1">
        <name>Mn(2+)</name>
        <dbReference type="ChEBI" id="CHEBI:29035"/>
    </cofactor>
</comment>
<evidence type="ECO:0000256" key="19">
    <source>
        <dbReference type="SAM" id="MobiDB-lite"/>
    </source>
</evidence>
<evidence type="ECO:0000256" key="11">
    <source>
        <dbReference type="ARBA" id="ARBA00022741"/>
    </source>
</evidence>
<dbReference type="PANTHER" id="PTHR23255">
    <property type="entry name" value="TRANSFORMING GROWTH FACTOR-BETA RECEPTOR TYPE I AND II"/>
    <property type="match status" value="1"/>
</dbReference>
<reference evidence="23" key="1">
    <citation type="submission" date="2017-11" db="EMBL/GenBank/DDBJ databases">
        <title>The sensing device of the deep-sea amphipod.</title>
        <authorList>
            <person name="Kobayashi H."/>
            <person name="Nagahama T."/>
            <person name="Arai W."/>
            <person name="Sasagawa Y."/>
            <person name="Umeda M."/>
            <person name="Hayashi T."/>
            <person name="Nikaido I."/>
            <person name="Watanabe H."/>
            <person name="Oguri K."/>
            <person name="Kitazato H."/>
            <person name="Fujioka K."/>
            <person name="Kido Y."/>
            <person name="Takami H."/>
        </authorList>
    </citation>
    <scope>NUCLEOTIDE SEQUENCE</scope>
    <source>
        <tissue evidence="23">Whole body</tissue>
    </source>
</reference>
<keyword evidence="9" id="KW-0479">Metal-binding</keyword>
<comment type="subcellular location">
    <subcellularLocation>
        <location evidence="3">Membrane</location>
        <topology evidence="3">Single-pass type I membrane protein</topology>
    </subcellularLocation>
</comment>